<name>A0A844GFX9_9FIRM</name>
<evidence type="ECO:0000313" key="3">
    <source>
        <dbReference type="Proteomes" id="UP000437824"/>
    </source>
</evidence>
<dbReference type="Pfam" id="PF06961">
    <property type="entry name" value="DUF1294"/>
    <property type="match status" value="1"/>
</dbReference>
<keyword evidence="1" id="KW-1133">Transmembrane helix</keyword>
<evidence type="ECO:0000313" key="2">
    <source>
        <dbReference type="EMBL" id="MTD60019.1"/>
    </source>
</evidence>
<dbReference type="RefSeq" id="WP_118509372.1">
    <property type="nucleotide sequence ID" value="NZ_WMBC01000001.1"/>
</dbReference>
<comment type="caution">
    <text evidence="2">The sequence shown here is derived from an EMBL/GenBank/DDBJ whole genome shotgun (WGS) entry which is preliminary data.</text>
</comment>
<organism evidence="2 3">
    <name type="scientific">Blautia luti DSM 14534 = JCM 17040</name>
    <dbReference type="NCBI Taxonomy" id="649762"/>
    <lineage>
        <taxon>Bacteria</taxon>
        <taxon>Bacillati</taxon>
        <taxon>Bacillota</taxon>
        <taxon>Clostridia</taxon>
        <taxon>Lachnospirales</taxon>
        <taxon>Lachnospiraceae</taxon>
        <taxon>Blautia</taxon>
    </lineage>
</organism>
<reference evidence="2 3" key="1">
    <citation type="submission" date="2019-11" db="EMBL/GenBank/DDBJ databases">
        <title>Draft genome sequence of Blautia luti DSM 14534T, isolated from human stool.</title>
        <authorList>
            <person name="Ortiz R."/>
            <person name="Melis-Arcos F."/>
            <person name="Covarrubias P."/>
            <person name="Cardenas J.P."/>
            <person name="Perez-Donoso J."/>
            <person name="Almonacid D."/>
        </authorList>
    </citation>
    <scope>NUCLEOTIDE SEQUENCE [LARGE SCALE GENOMIC DNA]</scope>
    <source>
        <strain evidence="2 3">DSM 14534</strain>
    </source>
</reference>
<evidence type="ECO:0000256" key="1">
    <source>
        <dbReference type="SAM" id="Phobius"/>
    </source>
</evidence>
<dbReference type="InterPro" id="IPR010718">
    <property type="entry name" value="DUF1294"/>
</dbReference>
<feature type="transmembrane region" description="Helical" evidence="1">
    <location>
        <begin position="41"/>
        <end position="59"/>
    </location>
</feature>
<proteinExistence type="predicted"/>
<dbReference type="Proteomes" id="UP000437824">
    <property type="component" value="Unassembled WGS sequence"/>
</dbReference>
<keyword evidence="1" id="KW-0472">Membrane</keyword>
<keyword evidence="1" id="KW-0812">Transmembrane</keyword>
<gene>
    <name evidence="2" type="ORF">GKZ57_01740</name>
</gene>
<protein>
    <submittedName>
        <fullName evidence="2">DUF1294 domain-containing protein</fullName>
    </submittedName>
</protein>
<feature type="transmembrane region" description="Helical" evidence="1">
    <location>
        <begin position="65"/>
        <end position="86"/>
    </location>
</feature>
<accession>A0A844GFX9</accession>
<feature type="transmembrane region" description="Helical" evidence="1">
    <location>
        <begin position="6"/>
        <end position="21"/>
    </location>
</feature>
<sequence length="92" mass="10544">MGNQYSYLYLLIINIITFCAFGEDKRRAKRRMWRIPEARLLLLAAAGGSVGALLGMYTFHHKTRKLKFCIGCPAILAAQLMLLYFLQTNIFI</sequence>
<dbReference type="EMBL" id="WMBC01000001">
    <property type="protein sequence ID" value="MTD60019.1"/>
    <property type="molecule type" value="Genomic_DNA"/>
</dbReference>
<dbReference type="AlphaFoldDB" id="A0A844GFX9"/>